<dbReference type="RefSeq" id="WP_030306113.1">
    <property type="nucleotide sequence ID" value="NZ_JBFACM010000010.1"/>
</dbReference>
<evidence type="ECO:0000256" key="3">
    <source>
        <dbReference type="ARBA" id="ARBA00022475"/>
    </source>
</evidence>
<evidence type="ECO:0000256" key="5">
    <source>
        <dbReference type="ARBA" id="ARBA00022989"/>
    </source>
</evidence>
<keyword evidence="3" id="KW-1003">Cell membrane</keyword>
<dbReference type="SUPFAM" id="SSF103473">
    <property type="entry name" value="MFS general substrate transporter"/>
    <property type="match status" value="1"/>
</dbReference>
<dbReference type="Gene3D" id="1.20.1250.20">
    <property type="entry name" value="MFS general substrate transporter like domains"/>
    <property type="match status" value="2"/>
</dbReference>
<dbReference type="GO" id="GO:0005886">
    <property type="term" value="C:plasma membrane"/>
    <property type="evidence" value="ECO:0007669"/>
    <property type="project" value="UniProtKB-SubCell"/>
</dbReference>
<dbReference type="PROSITE" id="PS00216">
    <property type="entry name" value="SUGAR_TRANSPORT_1"/>
    <property type="match status" value="1"/>
</dbReference>
<feature type="transmembrane region" description="Helical" evidence="7">
    <location>
        <begin position="252"/>
        <end position="275"/>
    </location>
</feature>
<proteinExistence type="predicted"/>
<feature type="transmembrane region" description="Helical" evidence="7">
    <location>
        <begin position="373"/>
        <end position="392"/>
    </location>
</feature>
<gene>
    <name evidence="8" type="ORF">C0Q92_01565</name>
</gene>
<dbReference type="InterPro" id="IPR036259">
    <property type="entry name" value="MFS_trans_sf"/>
</dbReference>
<sequence>MEASPATAPPAVPRWLPAGAALAAAGWGANQFTPLAAVHRTQEQWHPVLVTVLFTAYLPGLLPGLLLGGPAADRFGRRRVVRAALLLSAAASALPTAAAPSPAAVCAGRLATGVAAGFALSAGTRWLRELCAAAGRSGAGERRAAYATGAGLAGGALAAGMLAEWLPAPTVLPCLVHAALALLALAATTCAPETTGGTAGAPLRLGGWCRRTVGHPRFVWVVLPASPAVFGAATVAYVVLPPLVADEVPGYAPLFSGVVAALTLSVGVVAQPLAVRLHHARTARATLAGMVTVIGGLLVGALAAYGDSVALVLVAAVLLGAGYGLTLGSGLLEIARLAPPSALPSTAFLHQGAAYSGFLTPLLLAVTAGAAPYPALLTGMAVVGLLCLWVTARFSRGNPQ</sequence>
<dbReference type="Pfam" id="PF07690">
    <property type="entry name" value="MFS_1"/>
    <property type="match status" value="1"/>
</dbReference>
<name>A0A8G1ZW17_9ACTN</name>
<dbReference type="AlphaFoldDB" id="A0A8G1ZW17"/>
<reference evidence="8 9" key="1">
    <citation type="submission" date="2017-12" db="EMBL/GenBank/DDBJ databases">
        <title>Population genomics insights into the ecological differentiation and adaptive evolution in streptomycetes.</title>
        <authorList>
            <person name="Li Y."/>
            <person name="Huang Y."/>
        </authorList>
    </citation>
    <scope>NUCLEOTIDE SEQUENCE [LARGE SCALE GENOMIC DNA]</scope>
    <source>
        <strain evidence="8 9">NBRC 100770</strain>
    </source>
</reference>
<accession>A0A8G1ZW17</accession>
<dbReference type="GO" id="GO:0022857">
    <property type="term" value="F:transmembrane transporter activity"/>
    <property type="evidence" value="ECO:0007669"/>
    <property type="project" value="InterPro"/>
</dbReference>
<evidence type="ECO:0000313" key="8">
    <source>
        <dbReference type="EMBL" id="RZE30540.1"/>
    </source>
</evidence>
<evidence type="ECO:0000256" key="7">
    <source>
        <dbReference type="SAM" id="Phobius"/>
    </source>
</evidence>
<keyword evidence="4 7" id="KW-0812">Transmembrane</keyword>
<comment type="subcellular location">
    <subcellularLocation>
        <location evidence="1">Cell membrane</location>
        <topology evidence="1">Multi-pass membrane protein</topology>
    </subcellularLocation>
</comment>
<feature type="transmembrane region" description="Helical" evidence="7">
    <location>
        <begin position="347"/>
        <end position="367"/>
    </location>
</feature>
<keyword evidence="6 7" id="KW-0472">Membrane</keyword>
<evidence type="ECO:0000256" key="6">
    <source>
        <dbReference type="ARBA" id="ARBA00023136"/>
    </source>
</evidence>
<dbReference type="Proteomes" id="UP000292693">
    <property type="component" value="Unassembled WGS sequence"/>
</dbReference>
<evidence type="ECO:0000256" key="2">
    <source>
        <dbReference type="ARBA" id="ARBA00022448"/>
    </source>
</evidence>
<comment type="caution">
    <text evidence="8">The sequence shown here is derived from an EMBL/GenBank/DDBJ whole genome shotgun (WGS) entry which is preliminary data.</text>
</comment>
<evidence type="ECO:0000256" key="4">
    <source>
        <dbReference type="ARBA" id="ARBA00022692"/>
    </source>
</evidence>
<dbReference type="PANTHER" id="PTHR23517">
    <property type="entry name" value="RESISTANCE PROTEIN MDTM, PUTATIVE-RELATED-RELATED"/>
    <property type="match status" value="1"/>
</dbReference>
<dbReference type="PANTHER" id="PTHR23517:SF3">
    <property type="entry name" value="INTEGRAL MEMBRANE TRANSPORT PROTEIN"/>
    <property type="match status" value="1"/>
</dbReference>
<keyword evidence="2" id="KW-0813">Transport</keyword>
<protein>
    <submittedName>
        <fullName evidence="8">MFS transporter</fullName>
    </submittedName>
</protein>
<feature type="transmembrane region" description="Helical" evidence="7">
    <location>
        <begin position="48"/>
        <end position="68"/>
    </location>
</feature>
<keyword evidence="5 7" id="KW-1133">Transmembrane helix</keyword>
<feature type="transmembrane region" description="Helical" evidence="7">
    <location>
        <begin position="287"/>
        <end position="305"/>
    </location>
</feature>
<evidence type="ECO:0000313" key="9">
    <source>
        <dbReference type="Proteomes" id="UP000292693"/>
    </source>
</evidence>
<organism evidence="8 9">
    <name type="scientific">Streptomyces albidoflavus</name>
    <dbReference type="NCBI Taxonomy" id="1886"/>
    <lineage>
        <taxon>Bacteria</taxon>
        <taxon>Bacillati</taxon>
        <taxon>Actinomycetota</taxon>
        <taxon>Actinomycetes</taxon>
        <taxon>Kitasatosporales</taxon>
        <taxon>Streptomycetaceae</taxon>
        <taxon>Streptomyces</taxon>
        <taxon>Streptomyces albidoflavus group</taxon>
    </lineage>
</organism>
<dbReference type="InterPro" id="IPR050171">
    <property type="entry name" value="MFS_Transporters"/>
</dbReference>
<dbReference type="InterPro" id="IPR011701">
    <property type="entry name" value="MFS"/>
</dbReference>
<feature type="transmembrane region" description="Helical" evidence="7">
    <location>
        <begin position="311"/>
        <end position="335"/>
    </location>
</feature>
<evidence type="ECO:0000256" key="1">
    <source>
        <dbReference type="ARBA" id="ARBA00004651"/>
    </source>
</evidence>
<dbReference type="EMBL" id="PKLL01000001">
    <property type="protein sequence ID" value="RZE30540.1"/>
    <property type="molecule type" value="Genomic_DNA"/>
</dbReference>
<feature type="transmembrane region" description="Helical" evidence="7">
    <location>
        <begin position="218"/>
        <end position="240"/>
    </location>
</feature>
<dbReference type="InterPro" id="IPR005829">
    <property type="entry name" value="Sugar_transporter_CS"/>
</dbReference>